<evidence type="ECO:0000313" key="2">
    <source>
        <dbReference type="EMBL" id="KAJ3215500.1"/>
    </source>
</evidence>
<comment type="caution">
    <text evidence="2">The sequence shown here is derived from an EMBL/GenBank/DDBJ whole genome shotgun (WGS) entry which is preliminary data.</text>
</comment>
<name>A0AAD5U018_9FUNG</name>
<protein>
    <submittedName>
        <fullName evidence="2">Uncharacterized protein</fullName>
    </submittedName>
</protein>
<reference evidence="2" key="1">
    <citation type="submission" date="2020-05" db="EMBL/GenBank/DDBJ databases">
        <title>Phylogenomic resolution of chytrid fungi.</title>
        <authorList>
            <person name="Stajich J.E."/>
            <person name="Amses K."/>
            <person name="Simmons R."/>
            <person name="Seto K."/>
            <person name="Myers J."/>
            <person name="Bonds A."/>
            <person name="Quandt C.A."/>
            <person name="Barry K."/>
            <person name="Liu P."/>
            <person name="Grigoriev I."/>
            <person name="Longcore J.E."/>
            <person name="James T.Y."/>
        </authorList>
    </citation>
    <scope>NUCLEOTIDE SEQUENCE</scope>
    <source>
        <strain evidence="2">JEL0476</strain>
    </source>
</reference>
<keyword evidence="1" id="KW-0812">Transmembrane</keyword>
<organism evidence="2 3">
    <name type="scientific">Clydaea vesicula</name>
    <dbReference type="NCBI Taxonomy" id="447962"/>
    <lineage>
        <taxon>Eukaryota</taxon>
        <taxon>Fungi</taxon>
        <taxon>Fungi incertae sedis</taxon>
        <taxon>Chytridiomycota</taxon>
        <taxon>Chytridiomycota incertae sedis</taxon>
        <taxon>Chytridiomycetes</taxon>
        <taxon>Lobulomycetales</taxon>
        <taxon>Lobulomycetaceae</taxon>
        <taxon>Clydaea</taxon>
    </lineage>
</organism>
<keyword evidence="1" id="KW-1133">Transmembrane helix</keyword>
<dbReference type="Proteomes" id="UP001211065">
    <property type="component" value="Unassembled WGS sequence"/>
</dbReference>
<gene>
    <name evidence="2" type="ORF">HK099_006327</name>
</gene>
<keyword evidence="1" id="KW-0472">Membrane</keyword>
<sequence length="332" mass="37494">MIAAQFGVLSLIIGKFSSSLFGLFSFTLVLLSVDQYLVFTFSKQKNQTQWNMILLQAVSAILVITLIVANCWTVQNMANTVLEILVAFNDVVILSLNWKMTKLTLARKRYLINHFSDISDAKRKKEMLANLGEKYKIQAKSNESLTNLAKSTESDTSGLSSKNIYMMSKKKNFIANRNEKLKQTKSLKLKLYCAFGLSTILSAVGCAFFLLELTFFLTGSIEYFSIFSSISIFQAMLLLFLSDSFVDGVEINTAELSIKSDKKPATMLNSVTVLENRNLQSSNQTIEQEISVGMQRENKEHALKQNPKPLRIQISNSNKEFRGTVSEEIRRY</sequence>
<feature type="transmembrane region" description="Helical" evidence="1">
    <location>
        <begin position="223"/>
        <end position="241"/>
    </location>
</feature>
<proteinExistence type="predicted"/>
<evidence type="ECO:0000313" key="3">
    <source>
        <dbReference type="Proteomes" id="UP001211065"/>
    </source>
</evidence>
<evidence type="ECO:0000256" key="1">
    <source>
        <dbReference type="SAM" id="Phobius"/>
    </source>
</evidence>
<feature type="transmembrane region" description="Helical" evidence="1">
    <location>
        <begin position="53"/>
        <end position="75"/>
    </location>
</feature>
<dbReference type="AlphaFoldDB" id="A0AAD5U018"/>
<keyword evidence="3" id="KW-1185">Reference proteome</keyword>
<accession>A0AAD5U018</accession>
<dbReference type="EMBL" id="JADGJW010000539">
    <property type="protein sequence ID" value="KAJ3215500.1"/>
    <property type="molecule type" value="Genomic_DNA"/>
</dbReference>
<feature type="transmembrane region" description="Helical" evidence="1">
    <location>
        <begin position="189"/>
        <end position="211"/>
    </location>
</feature>